<dbReference type="EMBL" id="UGRY01000002">
    <property type="protein sequence ID" value="SUA74629.1"/>
    <property type="molecule type" value="Genomic_DNA"/>
</dbReference>
<name>A0A378YE12_9NOCA</name>
<evidence type="ECO:0000259" key="2">
    <source>
        <dbReference type="Pfam" id="PF04149"/>
    </source>
</evidence>
<protein>
    <submittedName>
        <fullName evidence="3">Domain of uncharacterized function (DUF397)</fullName>
    </submittedName>
</protein>
<evidence type="ECO:0000313" key="4">
    <source>
        <dbReference type="Proteomes" id="UP000255467"/>
    </source>
</evidence>
<proteinExistence type="predicted"/>
<dbReference type="AlphaFoldDB" id="A0A378YE12"/>
<evidence type="ECO:0000313" key="3">
    <source>
        <dbReference type="EMBL" id="SUA74629.1"/>
    </source>
</evidence>
<accession>A0A378YE12</accession>
<dbReference type="InterPro" id="IPR007278">
    <property type="entry name" value="DUF397"/>
</dbReference>
<dbReference type="STRING" id="1406858.GCA_000710895_00741"/>
<dbReference type="Proteomes" id="UP000255467">
    <property type="component" value="Unassembled WGS sequence"/>
</dbReference>
<sequence>MRKGNESISYRKMQPMSTTARLHPESTGWFTSSRTNNGNQCVEVRFDGAAVLIRDSKYRRDPAHRLDDEPIITVTATEWMRFLAAVTGRPSTPSTLTHHTAPDGSTTLTDGEITLVYTPGEWAAFTAGARDGEFDRIALVA</sequence>
<keyword evidence="4" id="KW-1185">Reference proteome</keyword>
<feature type="region of interest" description="Disordered" evidence="1">
    <location>
        <begin position="1"/>
        <end position="31"/>
    </location>
</feature>
<dbReference type="Pfam" id="PF04149">
    <property type="entry name" value="DUF397"/>
    <property type="match status" value="1"/>
</dbReference>
<reference evidence="3 4" key="1">
    <citation type="submission" date="2018-06" db="EMBL/GenBank/DDBJ databases">
        <authorList>
            <consortium name="Pathogen Informatics"/>
            <person name="Doyle S."/>
        </authorList>
    </citation>
    <scope>NUCLEOTIDE SEQUENCE [LARGE SCALE GENOMIC DNA]</scope>
    <source>
        <strain evidence="3 4">NCTC1934</strain>
    </source>
</reference>
<organism evidence="3 4">
    <name type="scientific">Nocardia otitidiscaviarum</name>
    <dbReference type="NCBI Taxonomy" id="1823"/>
    <lineage>
        <taxon>Bacteria</taxon>
        <taxon>Bacillati</taxon>
        <taxon>Actinomycetota</taxon>
        <taxon>Actinomycetes</taxon>
        <taxon>Mycobacteriales</taxon>
        <taxon>Nocardiaceae</taxon>
        <taxon>Nocardia</taxon>
    </lineage>
</organism>
<evidence type="ECO:0000256" key="1">
    <source>
        <dbReference type="SAM" id="MobiDB-lite"/>
    </source>
</evidence>
<feature type="domain" description="DUF397" evidence="2">
    <location>
        <begin position="28"/>
        <end position="86"/>
    </location>
</feature>
<gene>
    <name evidence="3" type="ORF">NCTC1934_01680</name>
</gene>